<accession>A0A8S1K542</accession>
<feature type="chain" id="PRO_5035775449" evidence="1">
    <location>
        <begin position="16"/>
        <end position="131"/>
    </location>
</feature>
<dbReference type="OMA" id="YCDIQIC"/>
<comment type="caution">
    <text evidence="2">The sequence shown here is derived from an EMBL/GenBank/DDBJ whole genome shotgun (WGS) entry which is preliminary data.</text>
</comment>
<sequence>MKSILFITLLFITFAADPEQCLKEKCPNEYAACQKEVFGCASAAMKCKNQCGGDDAECMLNCALASKNAKLIALAECGHANCQDVAFTYCDIQICVQSFQSECMTSSGLKAYQCAATFLQRHSECQCITEF</sequence>
<evidence type="ECO:0000313" key="2">
    <source>
        <dbReference type="EMBL" id="CAD8048955.1"/>
    </source>
</evidence>
<reference evidence="2" key="1">
    <citation type="submission" date="2021-01" db="EMBL/GenBank/DDBJ databases">
        <authorList>
            <consortium name="Genoscope - CEA"/>
            <person name="William W."/>
        </authorList>
    </citation>
    <scope>NUCLEOTIDE SEQUENCE</scope>
</reference>
<feature type="signal peptide" evidence="1">
    <location>
        <begin position="1"/>
        <end position="15"/>
    </location>
</feature>
<dbReference type="Proteomes" id="UP000688137">
    <property type="component" value="Unassembled WGS sequence"/>
</dbReference>
<dbReference type="EMBL" id="CAJJDM010000010">
    <property type="protein sequence ID" value="CAD8048955.1"/>
    <property type="molecule type" value="Genomic_DNA"/>
</dbReference>
<name>A0A8S1K542_PARPR</name>
<keyword evidence="3" id="KW-1185">Reference proteome</keyword>
<evidence type="ECO:0000313" key="3">
    <source>
        <dbReference type="Proteomes" id="UP000688137"/>
    </source>
</evidence>
<gene>
    <name evidence="2" type="ORF">PPRIM_AZ9-3.1.T0130156</name>
</gene>
<evidence type="ECO:0000256" key="1">
    <source>
        <dbReference type="SAM" id="SignalP"/>
    </source>
</evidence>
<organism evidence="2 3">
    <name type="scientific">Paramecium primaurelia</name>
    <dbReference type="NCBI Taxonomy" id="5886"/>
    <lineage>
        <taxon>Eukaryota</taxon>
        <taxon>Sar</taxon>
        <taxon>Alveolata</taxon>
        <taxon>Ciliophora</taxon>
        <taxon>Intramacronucleata</taxon>
        <taxon>Oligohymenophorea</taxon>
        <taxon>Peniculida</taxon>
        <taxon>Parameciidae</taxon>
        <taxon>Paramecium</taxon>
    </lineage>
</organism>
<protein>
    <submittedName>
        <fullName evidence="2">Uncharacterized protein</fullName>
    </submittedName>
</protein>
<keyword evidence="1" id="KW-0732">Signal</keyword>
<proteinExistence type="predicted"/>
<dbReference type="AlphaFoldDB" id="A0A8S1K542"/>